<keyword evidence="2 5" id="KW-0812">Transmembrane</keyword>
<dbReference type="GO" id="GO:0005783">
    <property type="term" value="C:endoplasmic reticulum"/>
    <property type="evidence" value="ECO:0007669"/>
    <property type="project" value="TreeGrafter"/>
</dbReference>
<organism evidence="6 7">
    <name type="scientific">Chaetomium fimeti</name>
    <dbReference type="NCBI Taxonomy" id="1854472"/>
    <lineage>
        <taxon>Eukaryota</taxon>
        <taxon>Fungi</taxon>
        <taxon>Dikarya</taxon>
        <taxon>Ascomycota</taxon>
        <taxon>Pezizomycotina</taxon>
        <taxon>Sordariomycetes</taxon>
        <taxon>Sordariomycetidae</taxon>
        <taxon>Sordariales</taxon>
        <taxon>Chaetomiaceae</taxon>
        <taxon>Chaetomium</taxon>
    </lineage>
</organism>
<reference evidence="6" key="1">
    <citation type="journal article" date="2023" name="Mol. Phylogenet. Evol.">
        <title>Genome-scale phylogeny and comparative genomics of the fungal order Sordariales.</title>
        <authorList>
            <person name="Hensen N."/>
            <person name="Bonometti L."/>
            <person name="Westerberg I."/>
            <person name="Brannstrom I.O."/>
            <person name="Guillou S."/>
            <person name="Cros-Aarteil S."/>
            <person name="Calhoun S."/>
            <person name="Haridas S."/>
            <person name="Kuo A."/>
            <person name="Mondo S."/>
            <person name="Pangilinan J."/>
            <person name="Riley R."/>
            <person name="LaButti K."/>
            <person name="Andreopoulos B."/>
            <person name="Lipzen A."/>
            <person name="Chen C."/>
            <person name="Yan M."/>
            <person name="Daum C."/>
            <person name="Ng V."/>
            <person name="Clum A."/>
            <person name="Steindorff A."/>
            <person name="Ohm R.A."/>
            <person name="Martin F."/>
            <person name="Silar P."/>
            <person name="Natvig D.O."/>
            <person name="Lalanne C."/>
            <person name="Gautier V."/>
            <person name="Ament-Velasquez S.L."/>
            <person name="Kruys A."/>
            <person name="Hutchinson M.I."/>
            <person name="Powell A.J."/>
            <person name="Barry K."/>
            <person name="Miller A.N."/>
            <person name="Grigoriev I.V."/>
            <person name="Debuchy R."/>
            <person name="Gladieux P."/>
            <person name="Hiltunen Thoren M."/>
            <person name="Johannesson H."/>
        </authorList>
    </citation>
    <scope>NUCLEOTIDE SEQUENCE</scope>
    <source>
        <strain evidence="6">CBS 168.71</strain>
    </source>
</reference>
<keyword evidence="3 5" id="KW-1133">Transmembrane helix</keyword>
<comment type="subcellular location">
    <subcellularLocation>
        <location evidence="1">Membrane</location>
        <topology evidence="1">Multi-pass membrane protein</topology>
    </subcellularLocation>
</comment>
<dbReference type="Pfam" id="PF01124">
    <property type="entry name" value="MAPEG"/>
    <property type="match status" value="1"/>
</dbReference>
<feature type="transmembrane region" description="Helical" evidence="5">
    <location>
        <begin position="12"/>
        <end position="30"/>
    </location>
</feature>
<feature type="transmembrane region" description="Helical" evidence="5">
    <location>
        <begin position="126"/>
        <end position="145"/>
    </location>
</feature>
<dbReference type="RefSeq" id="XP_062662738.1">
    <property type="nucleotide sequence ID" value="XM_062809008.1"/>
</dbReference>
<dbReference type="InterPro" id="IPR050997">
    <property type="entry name" value="MAPEG"/>
</dbReference>
<dbReference type="InterPro" id="IPR001129">
    <property type="entry name" value="Membr-assoc_MAPEG"/>
</dbReference>
<evidence type="ECO:0000256" key="1">
    <source>
        <dbReference type="ARBA" id="ARBA00004141"/>
    </source>
</evidence>
<evidence type="ECO:0000313" key="7">
    <source>
        <dbReference type="Proteomes" id="UP001278766"/>
    </source>
</evidence>
<dbReference type="Proteomes" id="UP001278766">
    <property type="component" value="Unassembled WGS sequence"/>
</dbReference>
<accession>A0AAE0LWG9</accession>
<evidence type="ECO:0000313" key="6">
    <source>
        <dbReference type="EMBL" id="KAK3299224.1"/>
    </source>
</evidence>
<comment type="caution">
    <text evidence="6">The sequence shown here is derived from an EMBL/GenBank/DDBJ whole genome shotgun (WGS) entry which is preliminary data.</text>
</comment>
<dbReference type="GO" id="GO:0016020">
    <property type="term" value="C:membrane"/>
    <property type="evidence" value="ECO:0007669"/>
    <property type="project" value="UniProtKB-SubCell"/>
</dbReference>
<evidence type="ECO:0000256" key="2">
    <source>
        <dbReference type="ARBA" id="ARBA00022692"/>
    </source>
</evidence>
<dbReference type="PANTHER" id="PTHR10250:SF26">
    <property type="entry name" value="GLUTATHIONE S-TRANSFERASE 3, MITOCHONDRIAL"/>
    <property type="match status" value="1"/>
</dbReference>
<keyword evidence="4 5" id="KW-0472">Membrane</keyword>
<dbReference type="GO" id="GO:0005635">
    <property type="term" value="C:nuclear envelope"/>
    <property type="evidence" value="ECO:0007669"/>
    <property type="project" value="TreeGrafter"/>
</dbReference>
<protein>
    <submittedName>
        <fullName evidence="6">Uncharacterized protein</fullName>
    </submittedName>
</protein>
<dbReference type="GO" id="GO:0004364">
    <property type="term" value="F:glutathione transferase activity"/>
    <property type="evidence" value="ECO:0007669"/>
    <property type="project" value="TreeGrafter"/>
</dbReference>
<sequence>MSIALPSDYGYVLLAAASTPIVNIVHAFLTSSSRKAAGIKYPISYASAEQADKDPRAFTFNCAQRAHANFTENLTPFLTALLVAGLKYPVFAGTLGGAWSAARLLFAIGYTSNGPKGRIVGSVTGTLINFALVGTSLYTALGYALNW</sequence>
<dbReference type="GO" id="GO:0004602">
    <property type="term" value="F:glutathione peroxidase activity"/>
    <property type="evidence" value="ECO:0007669"/>
    <property type="project" value="TreeGrafter"/>
</dbReference>
<dbReference type="GeneID" id="87845956"/>
<name>A0AAE0LWG9_9PEZI</name>
<dbReference type="PANTHER" id="PTHR10250">
    <property type="entry name" value="MICROSOMAL GLUTATHIONE S-TRANSFERASE"/>
    <property type="match status" value="1"/>
</dbReference>
<evidence type="ECO:0000256" key="5">
    <source>
        <dbReference type="SAM" id="Phobius"/>
    </source>
</evidence>
<proteinExistence type="predicted"/>
<dbReference type="Gene3D" id="1.20.120.550">
    <property type="entry name" value="Membrane associated eicosanoid/glutathione metabolism-like domain"/>
    <property type="match status" value="1"/>
</dbReference>
<dbReference type="SUPFAM" id="SSF161084">
    <property type="entry name" value="MAPEG domain-like"/>
    <property type="match status" value="1"/>
</dbReference>
<dbReference type="AlphaFoldDB" id="A0AAE0LWG9"/>
<keyword evidence="7" id="KW-1185">Reference proteome</keyword>
<evidence type="ECO:0000256" key="4">
    <source>
        <dbReference type="ARBA" id="ARBA00023136"/>
    </source>
</evidence>
<gene>
    <name evidence="6" type="ORF">B0H64DRAFT_94963</name>
</gene>
<dbReference type="EMBL" id="JAUEPN010000002">
    <property type="protein sequence ID" value="KAK3299224.1"/>
    <property type="molecule type" value="Genomic_DNA"/>
</dbReference>
<evidence type="ECO:0000256" key="3">
    <source>
        <dbReference type="ARBA" id="ARBA00022989"/>
    </source>
</evidence>
<dbReference type="InterPro" id="IPR023352">
    <property type="entry name" value="MAPEG-like_dom_sf"/>
</dbReference>
<reference evidence="6" key="2">
    <citation type="submission" date="2023-06" db="EMBL/GenBank/DDBJ databases">
        <authorList>
            <consortium name="Lawrence Berkeley National Laboratory"/>
            <person name="Haridas S."/>
            <person name="Hensen N."/>
            <person name="Bonometti L."/>
            <person name="Westerberg I."/>
            <person name="Brannstrom I.O."/>
            <person name="Guillou S."/>
            <person name="Cros-Aarteil S."/>
            <person name="Calhoun S."/>
            <person name="Kuo A."/>
            <person name="Mondo S."/>
            <person name="Pangilinan J."/>
            <person name="Riley R."/>
            <person name="Labutti K."/>
            <person name="Andreopoulos B."/>
            <person name="Lipzen A."/>
            <person name="Chen C."/>
            <person name="Yanf M."/>
            <person name="Daum C."/>
            <person name="Ng V."/>
            <person name="Clum A."/>
            <person name="Steindorff A."/>
            <person name="Ohm R."/>
            <person name="Martin F."/>
            <person name="Silar P."/>
            <person name="Natvig D."/>
            <person name="Lalanne C."/>
            <person name="Gautier V."/>
            <person name="Ament-Velasquez S.L."/>
            <person name="Kruys A."/>
            <person name="Hutchinson M.I."/>
            <person name="Powell A.J."/>
            <person name="Barry K."/>
            <person name="Miller A.N."/>
            <person name="Grigoriev I.V."/>
            <person name="Debuchy R."/>
            <person name="Gladieux P."/>
            <person name="Thoren M.H."/>
            <person name="Johannesson H."/>
        </authorList>
    </citation>
    <scope>NUCLEOTIDE SEQUENCE</scope>
    <source>
        <strain evidence="6">CBS 168.71</strain>
    </source>
</reference>